<proteinExistence type="inferred from homology"/>
<keyword evidence="5" id="KW-0547">Nucleotide-binding</keyword>
<dbReference type="PANTHER" id="PTHR47963:SF9">
    <property type="entry name" value="CRISPR-ASSOCIATED ENDONUCLEASE_HELICASE CAS3"/>
    <property type="match status" value="1"/>
</dbReference>
<name>A0A918HEA0_9ACTN</name>
<dbReference type="GO" id="GO:0046872">
    <property type="term" value="F:metal ion binding"/>
    <property type="evidence" value="ECO:0007669"/>
    <property type="project" value="UniProtKB-KW"/>
</dbReference>
<dbReference type="GO" id="GO:0005524">
    <property type="term" value="F:ATP binding"/>
    <property type="evidence" value="ECO:0007669"/>
    <property type="project" value="UniProtKB-KW"/>
</dbReference>
<dbReference type="GO" id="GO:0004518">
    <property type="term" value="F:nuclease activity"/>
    <property type="evidence" value="ECO:0007669"/>
    <property type="project" value="UniProtKB-KW"/>
</dbReference>
<evidence type="ECO:0000313" key="11">
    <source>
        <dbReference type="EMBL" id="GGT57917.1"/>
    </source>
</evidence>
<reference evidence="11" key="2">
    <citation type="submission" date="2020-09" db="EMBL/GenBank/DDBJ databases">
        <authorList>
            <person name="Sun Q."/>
            <person name="Ohkuma M."/>
        </authorList>
    </citation>
    <scope>NUCLEOTIDE SEQUENCE</scope>
    <source>
        <strain evidence="11">JCM 3172</strain>
    </source>
</reference>
<comment type="similarity">
    <text evidence="1">In the N-terminal section; belongs to the CRISPR-associated nuclease Cas3-HD family.</text>
</comment>
<dbReference type="SUPFAM" id="SSF52540">
    <property type="entry name" value="P-loop containing nucleoside triphosphate hydrolases"/>
    <property type="match status" value="1"/>
</dbReference>
<evidence type="ECO:0000259" key="10">
    <source>
        <dbReference type="PROSITE" id="PS51643"/>
    </source>
</evidence>
<feature type="domain" description="HD Cas3-type" evidence="10">
    <location>
        <begin position="12"/>
        <end position="222"/>
    </location>
</feature>
<dbReference type="InterPro" id="IPR014001">
    <property type="entry name" value="Helicase_ATP-bd"/>
</dbReference>
<dbReference type="AlphaFoldDB" id="A0A918HEA0"/>
<dbReference type="GO" id="GO:0051607">
    <property type="term" value="P:defense response to virus"/>
    <property type="evidence" value="ECO:0007669"/>
    <property type="project" value="UniProtKB-KW"/>
</dbReference>
<dbReference type="GO" id="GO:0003724">
    <property type="term" value="F:RNA helicase activity"/>
    <property type="evidence" value="ECO:0007669"/>
    <property type="project" value="TreeGrafter"/>
</dbReference>
<dbReference type="EMBL" id="BMQQ01000032">
    <property type="protein sequence ID" value="GGT57917.1"/>
    <property type="molecule type" value="Genomic_DNA"/>
</dbReference>
<accession>A0A918HEA0</accession>
<dbReference type="InterPro" id="IPR006474">
    <property type="entry name" value="Helicase_Cas3_CRISPR-ass_core"/>
</dbReference>
<protein>
    <submittedName>
        <fullName evidence="11">CRISPR-associated helicase/endonuclease Cas3</fullName>
    </submittedName>
</protein>
<sequence>MVDARIQGKSGELVEPYPVIGHLVDTALVCGAVWDGVLSRGQRQRLAEGLGLSEADARATVMFWAGLHDLGKITPQFQDMILKARAAHRGFLGEAKYARDRDADSRTAPLRHEYASHAALPSLLAGLGYPKAGRPASLLLTQVAQVLGGHHGRYPRDNELRDLRDPLERCPELGAEGWAEQRKEHVQALYGVLGCPPVPPSRALAVTEAVVIAGMVIVSDWIASQEHVIVAQQKAAAGGGGLFTLPGLKAQARRMERLAPKLLDEAGLGTVAFKEGGFGDLFPAIDRPHPLQLSVEAGLAAARPAGPGILLVTAPTGEGKTETALYAASVMGAACGSSGVFFALPTQATANQMYGRLAEFAGRNLLASSELTLLHGAADLYTPYADATASAQDGTVEPRVLCDHTPDGLKASGVLVEAGRWLRARGRGILAPLAVGTIDQALMGVLPLKRNALRHFGLAGKTVIIDEAHAYDAYTHALMLRLLEWLGALGVPVVLLSATLTGTMAKGMMHAYLSGAGPSAARCELPAPAYPGWIYASADGSVTKPASPVVSEQGRALGMDIRHVRHTTDPSVVNGRMATLLAALEDVADAGGCAAVICTTVAEAQQTYQALRAHYRTRFGDGCLAGDDRADDDQEHGDWGAGPLLRLLHARFPAGRRASITAEAESWFGRTGKPGTRRPVGPRGAVLVATQVVEQSLDLDFDLVVSDLAPMAMLLQRAGRVWRHRHPGPPRPGWARGPRLVVLAPVNEKGELAVPRSWGEVYDPALLQRTVELLDQRRGMPVTVPDDVQGLVDAVYAEEFPSVAPEQLMERDLRRLAGDMARTALADMVALPPPRKVVSLHSLTTSDADEELVRTRLGADSVQVLPVFEDANGRWLDAGCSHRLPVCGSRADGRFTVGEVRELLNHVAPLAHGPWRAACGLAHQPPDVWAKEPRLARLVLLPHSVGNRGRVQGAVVGDVRITYDRVLGLVTERLD</sequence>
<dbReference type="Proteomes" id="UP000619486">
    <property type="component" value="Unassembled WGS sequence"/>
</dbReference>
<comment type="caution">
    <text evidence="11">The sequence shown here is derived from an EMBL/GenBank/DDBJ whole genome shotgun (WGS) entry which is preliminary data.</text>
</comment>
<keyword evidence="9" id="KW-0051">Antiviral defense</keyword>
<keyword evidence="3" id="KW-0540">Nuclease</keyword>
<dbReference type="InterPro" id="IPR041372">
    <property type="entry name" value="Cas3_C"/>
</dbReference>
<evidence type="ECO:0000256" key="1">
    <source>
        <dbReference type="ARBA" id="ARBA00006847"/>
    </source>
</evidence>
<dbReference type="Gene3D" id="3.40.50.300">
    <property type="entry name" value="P-loop containing nucleotide triphosphate hydrolases"/>
    <property type="match status" value="2"/>
</dbReference>
<dbReference type="RefSeq" id="WP_189204687.1">
    <property type="nucleotide sequence ID" value="NZ_BMQQ01000032.1"/>
</dbReference>
<evidence type="ECO:0000256" key="8">
    <source>
        <dbReference type="ARBA" id="ARBA00022840"/>
    </source>
</evidence>
<dbReference type="InterPro" id="IPR006483">
    <property type="entry name" value="CRISPR-assoc_Cas3_HD"/>
</dbReference>
<dbReference type="InterPro" id="IPR027417">
    <property type="entry name" value="P-loop_NTPase"/>
</dbReference>
<dbReference type="SMART" id="SM00487">
    <property type="entry name" value="DEXDc"/>
    <property type="match status" value="1"/>
</dbReference>
<dbReference type="Gene3D" id="1.10.3210.30">
    <property type="match status" value="1"/>
</dbReference>
<dbReference type="GO" id="GO:0016787">
    <property type="term" value="F:hydrolase activity"/>
    <property type="evidence" value="ECO:0007669"/>
    <property type="project" value="UniProtKB-KW"/>
</dbReference>
<dbReference type="InterPro" id="IPR054712">
    <property type="entry name" value="Cas3-like_dom"/>
</dbReference>
<evidence type="ECO:0000256" key="6">
    <source>
        <dbReference type="ARBA" id="ARBA00022801"/>
    </source>
</evidence>
<dbReference type="CDD" id="cd09641">
    <property type="entry name" value="Cas3''_I"/>
    <property type="match status" value="1"/>
</dbReference>
<keyword evidence="12" id="KW-1185">Reference proteome</keyword>
<evidence type="ECO:0000256" key="7">
    <source>
        <dbReference type="ARBA" id="ARBA00022806"/>
    </source>
</evidence>
<keyword evidence="7" id="KW-0347">Helicase</keyword>
<dbReference type="NCBIfam" id="TIGR01587">
    <property type="entry name" value="cas3_core"/>
    <property type="match status" value="1"/>
</dbReference>
<evidence type="ECO:0000256" key="3">
    <source>
        <dbReference type="ARBA" id="ARBA00022722"/>
    </source>
</evidence>
<dbReference type="Pfam" id="PF18019">
    <property type="entry name" value="Cas3_HD"/>
    <property type="match status" value="1"/>
</dbReference>
<keyword evidence="6" id="KW-0378">Hydrolase</keyword>
<reference evidence="11" key="1">
    <citation type="journal article" date="2014" name="Int. J. Syst. Evol. Microbiol.">
        <title>Complete genome sequence of Corynebacterium casei LMG S-19264T (=DSM 44701T), isolated from a smear-ripened cheese.</title>
        <authorList>
            <consortium name="US DOE Joint Genome Institute (JGI-PGF)"/>
            <person name="Walter F."/>
            <person name="Albersmeier A."/>
            <person name="Kalinowski J."/>
            <person name="Ruckert C."/>
        </authorList>
    </citation>
    <scope>NUCLEOTIDE SEQUENCE</scope>
    <source>
        <strain evidence="11">JCM 3172</strain>
    </source>
</reference>
<dbReference type="Pfam" id="PF22590">
    <property type="entry name" value="Cas3-like_C_2"/>
    <property type="match status" value="1"/>
</dbReference>
<gene>
    <name evidence="11" type="ORF">GCM10014713_59350</name>
</gene>
<dbReference type="CDD" id="cd17930">
    <property type="entry name" value="DEXHc_cas3"/>
    <property type="match status" value="1"/>
</dbReference>
<keyword evidence="8" id="KW-0067">ATP-binding</keyword>
<evidence type="ECO:0000256" key="5">
    <source>
        <dbReference type="ARBA" id="ARBA00022741"/>
    </source>
</evidence>
<dbReference type="NCBIfam" id="TIGR01596">
    <property type="entry name" value="cas3_HD"/>
    <property type="match status" value="1"/>
</dbReference>
<evidence type="ECO:0000256" key="2">
    <source>
        <dbReference type="ARBA" id="ARBA00009046"/>
    </source>
</evidence>
<evidence type="ECO:0000256" key="9">
    <source>
        <dbReference type="ARBA" id="ARBA00023118"/>
    </source>
</evidence>
<dbReference type="GO" id="GO:0003723">
    <property type="term" value="F:RNA binding"/>
    <property type="evidence" value="ECO:0007669"/>
    <property type="project" value="TreeGrafter"/>
</dbReference>
<dbReference type="InterPro" id="IPR050547">
    <property type="entry name" value="DEAD_box_RNA_helicases"/>
</dbReference>
<organism evidence="11 12">
    <name type="scientific">Streptomyces purpureus</name>
    <dbReference type="NCBI Taxonomy" id="1951"/>
    <lineage>
        <taxon>Bacteria</taxon>
        <taxon>Bacillati</taxon>
        <taxon>Actinomycetota</taxon>
        <taxon>Actinomycetes</taxon>
        <taxon>Kitasatosporales</taxon>
        <taxon>Streptomycetaceae</taxon>
        <taxon>Streptomyces</taxon>
    </lineage>
</organism>
<evidence type="ECO:0000256" key="4">
    <source>
        <dbReference type="ARBA" id="ARBA00022723"/>
    </source>
</evidence>
<dbReference type="PROSITE" id="PS51643">
    <property type="entry name" value="HD_CAS3"/>
    <property type="match status" value="1"/>
</dbReference>
<dbReference type="Pfam" id="PF18395">
    <property type="entry name" value="Cas3_C"/>
    <property type="match status" value="1"/>
</dbReference>
<comment type="similarity">
    <text evidence="2">In the central section; belongs to the CRISPR-associated helicase Cas3 family.</text>
</comment>
<evidence type="ECO:0000313" key="12">
    <source>
        <dbReference type="Proteomes" id="UP000619486"/>
    </source>
</evidence>
<keyword evidence="4" id="KW-0479">Metal-binding</keyword>
<dbReference type="PANTHER" id="PTHR47963">
    <property type="entry name" value="DEAD-BOX ATP-DEPENDENT RNA HELICASE 47, MITOCHONDRIAL"/>
    <property type="match status" value="1"/>
</dbReference>
<dbReference type="InterPro" id="IPR038257">
    <property type="entry name" value="CRISPR-assoc_Cas3_HD_sf"/>
</dbReference>